<dbReference type="Gene3D" id="2.60.120.1040">
    <property type="entry name" value="ZPR1, A/B domain"/>
    <property type="match status" value="1"/>
</dbReference>
<keyword evidence="4" id="KW-0862">Zinc</keyword>
<dbReference type="OrthoDB" id="308464at2759"/>
<evidence type="ECO:0000313" key="7">
    <source>
        <dbReference type="Proteomes" id="UP000218231"/>
    </source>
</evidence>
<dbReference type="AlphaFoldDB" id="A0A2A2KI56"/>
<dbReference type="InterPro" id="IPR004457">
    <property type="entry name" value="Znf_ZPR1"/>
</dbReference>
<dbReference type="PANTHER" id="PTHR10876:SF0">
    <property type="entry name" value="ZINC FINGER PROTEIN ZPR1"/>
    <property type="match status" value="1"/>
</dbReference>
<evidence type="ECO:0000259" key="5">
    <source>
        <dbReference type="SMART" id="SM00709"/>
    </source>
</evidence>
<organism evidence="6 7">
    <name type="scientific">Diploscapter pachys</name>
    <dbReference type="NCBI Taxonomy" id="2018661"/>
    <lineage>
        <taxon>Eukaryota</taxon>
        <taxon>Metazoa</taxon>
        <taxon>Ecdysozoa</taxon>
        <taxon>Nematoda</taxon>
        <taxon>Chromadorea</taxon>
        <taxon>Rhabditida</taxon>
        <taxon>Rhabditina</taxon>
        <taxon>Rhabditomorpha</taxon>
        <taxon>Rhabditoidea</taxon>
        <taxon>Rhabditidae</taxon>
        <taxon>Diploscapter</taxon>
    </lineage>
</organism>
<evidence type="ECO:0000256" key="3">
    <source>
        <dbReference type="ARBA" id="ARBA00022771"/>
    </source>
</evidence>
<evidence type="ECO:0000256" key="1">
    <source>
        <dbReference type="ARBA" id="ARBA00008354"/>
    </source>
</evidence>
<proteinExistence type="inferred from homology"/>
<keyword evidence="3" id="KW-0863">Zinc-finger</keyword>
<comment type="caution">
    <text evidence="6">The sequence shown here is derived from an EMBL/GenBank/DDBJ whole genome shotgun (WGS) entry which is preliminary data.</text>
</comment>
<sequence length="178" mass="19597">MFSPEDLTRDVLKSDTCNLPIPELDLNVGYGALSSRFTTVEGLLTATKEQIDMQSSFFMGDSTVNEEKANVKNFLEQLDKALALKLPVTIVLDNPAENSYIQMPLVGQSAECQILAAETQLRDLPNLDWRPGSDLPARVGGNRGDEVGEVVVCLLQERVGYRVQRGDVVHVAHCCCCR</sequence>
<evidence type="ECO:0000256" key="2">
    <source>
        <dbReference type="ARBA" id="ARBA00022723"/>
    </source>
</evidence>
<gene>
    <name evidence="6" type="ORF">WR25_00785</name>
</gene>
<dbReference type="Pfam" id="PF22794">
    <property type="entry name" value="jr-ZPR1"/>
    <property type="match status" value="1"/>
</dbReference>
<dbReference type="GO" id="GO:0008270">
    <property type="term" value="F:zinc ion binding"/>
    <property type="evidence" value="ECO:0007669"/>
    <property type="project" value="UniProtKB-KW"/>
</dbReference>
<feature type="domain" description="Zinc finger ZPR1-type" evidence="5">
    <location>
        <begin position="3"/>
        <end position="103"/>
    </location>
</feature>
<accession>A0A2A2KI56</accession>
<keyword evidence="7" id="KW-1185">Reference proteome</keyword>
<dbReference type="InterPro" id="IPR042451">
    <property type="entry name" value="ZPR1_A/B_dom"/>
</dbReference>
<evidence type="ECO:0000256" key="4">
    <source>
        <dbReference type="ARBA" id="ARBA00022833"/>
    </source>
</evidence>
<reference evidence="6 7" key="1">
    <citation type="journal article" date="2017" name="Curr. Biol.">
        <title>Genome architecture and evolution of a unichromosomal asexual nematode.</title>
        <authorList>
            <person name="Fradin H."/>
            <person name="Zegar C."/>
            <person name="Gutwein M."/>
            <person name="Lucas J."/>
            <person name="Kovtun M."/>
            <person name="Corcoran D."/>
            <person name="Baugh L.R."/>
            <person name="Kiontke K."/>
            <person name="Gunsalus K."/>
            <person name="Fitch D.H."/>
            <person name="Piano F."/>
        </authorList>
    </citation>
    <scope>NUCLEOTIDE SEQUENCE [LARGE SCALE GENOMIC DNA]</scope>
    <source>
        <strain evidence="6">PF1309</strain>
    </source>
</reference>
<dbReference type="EMBL" id="LIAE01008565">
    <property type="protein sequence ID" value="PAV73605.1"/>
    <property type="molecule type" value="Genomic_DNA"/>
</dbReference>
<dbReference type="InterPro" id="IPR040141">
    <property type="entry name" value="ZPR1"/>
</dbReference>
<dbReference type="InterPro" id="IPR056180">
    <property type="entry name" value="ZPR1_jr_dom"/>
</dbReference>
<keyword evidence="2" id="KW-0479">Metal-binding</keyword>
<dbReference type="GO" id="GO:0005634">
    <property type="term" value="C:nucleus"/>
    <property type="evidence" value="ECO:0007669"/>
    <property type="project" value="TreeGrafter"/>
</dbReference>
<dbReference type="Proteomes" id="UP000218231">
    <property type="component" value="Unassembled WGS sequence"/>
</dbReference>
<dbReference type="SMART" id="SM00709">
    <property type="entry name" value="Zpr1"/>
    <property type="match status" value="1"/>
</dbReference>
<name>A0A2A2KI56_9BILA</name>
<comment type="similarity">
    <text evidence="1">Belongs to the ZPR1 family.</text>
</comment>
<evidence type="ECO:0000313" key="6">
    <source>
        <dbReference type="EMBL" id="PAV73605.1"/>
    </source>
</evidence>
<protein>
    <recommendedName>
        <fullName evidence="5">Zinc finger ZPR1-type domain-containing protein</fullName>
    </recommendedName>
</protein>
<dbReference type="PANTHER" id="PTHR10876">
    <property type="entry name" value="ZINC FINGER PROTEIN ZPR1"/>
    <property type="match status" value="1"/>
</dbReference>
<dbReference type="STRING" id="2018661.A0A2A2KI56"/>